<evidence type="ECO:0000256" key="2">
    <source>
        <dbReference type="ARBA" id="ARBA00023295"/>
    </source>
</evidence>
<protein>
    <submittedName>
        <fullName evidence="4">Glycoside hydrolase family 5 protein</fullName>
    </submittedName>
</protein>
<dbReference type="Proteomes" id="UP000702544">
    <property type="component" value="Unassembled WGS sequence"/>
</dbReference>
<feature type="domain" description="Glycoside hydrolase family 5" evidence="3">
    <location>
        <begin position="430"/>
        <end position="646"/>
    </location>
</feature>
<dbReference type="Gene3D" id="3.20.20.80">
    <property type="entry name" value="Glycosidases"/>
    <property type="match status" value="1"/>
</dbReference>
<name>A0AAE5CDR1_9BACT</name>
<dbReference type="InterPro" id="IPR006311">
    <property type="entry name" value="TAT_signal"/>
</dbReference>
<dbReference type="PROSITE" id="PS51318">
    <property type="entry name" value="TAT"/>
    <property type="match status" value="1"/>
</dbReference>
<keyword evidence="2" id="KW-0326">Glycosidase</keyword>
<dbReference type="InterPro" id="IPR001547">
    <property type="entry name" value="Glyco_hydro_5"/>
</dbReference>
<dbReference type="EMBL" id="JAACAK010000122">
    <property type="protein sequence ID" value="NIR76349.1"/>
    <property type="molecule type" value="Genomic_DNA"/>
</dbReference>
<feature type="non-terminal residue" evidence="4">
    <location>
        <position position="846"/>
    </location>
</feature>
<dbReference type="SUPFAM" id="SSF51445">
    <property type="entry name" value="(Trans)glycosidases"/>
    <property type="match status" value="1"/>
</dbReference>
<comment type="caution">
    <text evidence="4">The sequence shown here is derived from an EMBL/GenBank/DDBJ whole genome shotgun (WGS) entry which is preliminary data.</text>
</comment>
<keyword evidence="1 4" id="KW-0378">Hydrolase</keyword>
<gene>
    <name evidence="4" type="ORF">GWO12_14750</name>
</gene>
<dbReference type="GO" id="GO:0004553">
    <property type="term" value="F:hydrolase activity, hydrolyzing O-glycosyl compounds"/>
    <property type="evidence" value="ECO:0007669"/>
    <property type="project" value="InterPro"/>
</dbReference>
<evidence type="ECO:0000313" key="5">
    <source>
        <dbReference type="Proteomes" id="UP000702544"/>
    </source>
</evidence>
<evidence type="ECO:0000259" key="3">
    <source>
        <dbReference type="Pfam" id="PF00150"/>
    </source>
</evidence>
<dbReference type="PROSITE" id="PS00659">
    <property type="entry name" value="GLYCOSYL_HYDROL_F5"/>
    <property type="match status" value="1"/>
</dbReference>
<evidence type="ECO:0000256" key="1">
    <source>
        <dbReference type="ARBA" id="ARBA00022801"/>
    </source>
</evidence>
<dbReference type="InterPro" id="IPR018087">
    <property type="entry name" value="Glyco_hydro_5_CS"/>
</dbReference>
<dbReference type="Pfam" id="PF00150">
    <property type="entry name" value="Cellulase"/>
    <property type="match status" value="1"/>
</dbReference>
<dbReference type="InterPro" id="IPR017853">
    <property type="entry name" value="GH"/>
</dbReference>
<accession>A0AAE5CDR1</accession>
<organism evidence="4 5">
    <name type="scientific">Candidatus Kutchimonas denitrificans</name>
    <dbReference type="NCBI Taxonomy" id="3056748"/>
    <lineage>
        <taxon>Bacteria</taxon>
        <taxon>Pseudomonadati</taxon>
        <taxon>Gemmatimonadota</taxon>
        <taxon>Gemmatimonadia</taxon>
        <taxon>Candidatus Palauibacterales</taxon>
        <taxon>Candidatus Palauibacteraceae</taxon>
        <taxon>Candidatus Kutchimonas</taxon>
    </lineage>
</organism>
<sequence length="846" mass="94674">MIDRRRFVGSLGAAALAGAVPGSFHAYLGRPHRPARHPAHVALLRQSGFPSIDGIAIDPAGLRAALDGLEVTYLDVEELVANLDPATFDVLVTPYGSAFPKPAWPQLHTYLSAGGNWLNLGGAPLAVPVRRDGAAWTPEVRQTAYHKSLGITQAFPVDVSGLRLEEANPAVPGTYPFSDGLHAETAWELYYRFTNEKEFPDEDGSDGPREATVEPLVSVFDAGEHPVAAPVVQIDRVRGAAAGGRWVLANFRGSMAPALIRALIEDAAAGVRRLGVHTHVACYHAGERPWISVSIERPDDIPQDDLRSRIEIFDERGHLVHAVTIEFPGPWFASSLMFRPGHNETVLPPGLYRVEATLSSDDPTIDGLQATTGFWIYDGELLAAGSAFGTDRDTLLRNGEPFVVTGTSYMASNVHRRFLLEPDPHVWDLDFAAMKRAGINMIRTGIWTGWERLSSADGTPTRSMLRALDAFMLTARRHDMPVIFTFFAFLPESWGGVNPYLDPRAVQAQKTFLSTIARRYRSMKDVLWDLINEPSFCSPERLWLTRPNYDRYEVEAWHDWLRRRYPSRNDAELKSKLAELWRTLPDDAMALPRPEEFSDRNIFEELRPLKATDYRLFANETFARWAEEMATTLRQAGSSDQLVTVGQDEGGTYERPSGWLHGPVVDFTSNHTWWLNDDLLWDHIVTKTPDRPNLISETGVMFYEEIDGSAWRSEERARNLLERKLVLAIVAGGAGFIEWIWNTNPYMPLDNEAAIGLLRPDGSRKPEFDAVRDIASFVAEHLHGLGPREPEPALMVIPHSYMFSVRNRATSATQRCVRAMSYGCRIAMDACSEYALDRLDRVPRLI</sequence>
<dbReference type="GO" id="GO:0000272">
    <property type="term" value="P:polysaccharide catabolic process"/>
    <property type="evidence" value="ECO:0007669"/>
    <property type="project" value="InterPro"/>
</dbReference>
<proteinExistence type="predicted"/>
<evidence type="ECO:0000313" key="4">
    <source>
        <dbReference type="EMBL" id="NIR76349.1"/>
    </source>
</evidence>
<dbReference type="AlphaFoldDB" id="A0AAE5CDR1"/>
<reference evidence="4 5" key="1">
    <citation type="submission" date="2020-01" db="EMBL/GenBank/DDBJ databases">
        <title>Genomes assembled from Gulf of Kutch pelagic sediment metagenomes.</title>
        <authorList>
            <person name="Chandrashekar M."/>
            <person name="Mahajan M.S."/>
            <person name="Dave K.J."/>
            <person name="Vatsa P."/>
            <person name="Nathani N.M."/>
        </authorList>
    </citation>
    <scope>NUCLEOTIDE SEQUENCE [LARGE SCALE GENOMIC DNA]</scope>
    <source>
        <strain evidence="4">KS3-K002</strain>
    </source>
</reference>